<reference evidence="1" key="1">
    <citation type="thesis" date="2020" institute="ProQuest LLC" country="789 East Eisenhower Parkway, Ann Arbor, MI, USA">
        <title>Comparative Genomics and Chromosome Evolution.</title>
        <authorList>
            <person name="Mudd A.B."/>
        </authorList>
    </citation>
    <scope>NUCLEOTIDE SEQUENCE</scope>
    <source>
        <strain evidence="1">237g6f4</strain>
        <tissue evidence="1">Blood</tissue>
    </source>
</reference>
<name>A0AAV6YS16_ENGPU</name>
<evidence type="ECO:0000313" key="2">
    <source>
        <dbReference type="Proteomes" id="UP000824782"/>
    </source>
</evidence>
<sequence>MPFNLVVSLPRGCPASPLLVSTLPLPGGFQDSDPTLSLRKSSSLCNLLLISLKENLRAAMSKISQMMEAMKMNARALPLPLKYFLTLCILAEAGGCSTCCQPAAACSLLPAWHFLGPSFSPLAHGHRSGRSSGHPLLSQGYIVSQPRSC</sequence>
<keyword evidence="2" id="KW-1185">Reference proteome</keyword>
<gene>
    <name evidence="1" type="ORF">GDO81_023874</name>
</gene>
<accession>A0AAV6YS16</accession>
<evidence type="ECO:0000313" key="1">
    <source>
        <dbReference type="EMBL" id="KAG8537770.1"/>
    </source>
</evidence>
<protein>
    <submittedName>
        <fullName evidence="1">Uncharacterized protein</fullName>
    </submittedName>
</protein>
<dbReference type="AlphaFoldDB" id="A0AAV6YS16"/>
<dbReference type="Proteomes" id="UP000824782">
    <property type="component" value="Unassembled WGS sequence"/>
</dbReference>
<dbReference type="EMBL" id="WNYA01027017">
    <property type="protein sequence ID" value="KAG8537770.1"/>
    <property type="molecule type" value="Genomic_DNA"/>
</dbReference>
<proteinExistence type="predicted"/>
<comment type="caution">
    <text evidence="1">The sequence shown here is derived from an EMBL/GenBank/DDBJ whole genome shotgun (WGS) entry which is preliminary data.</text>
</comment>
<organism evidence="1 2">
    <name type="scientific">Engystomops pustulosus</name>
    <name type="common">Tungara frog</name>
    <name type="synonym">Physalaemus pustulosus</name>
    <dbReference type="NCBI Taxonomy" id="76066"/>
    <lineage>
        <taxon>Eukaryota</taxon>
        <taxon>Metazoa</taxon>
        <taxon>Chordata</taxon>
        <taxon>Craniata</taxon>
        <taxon>Vertebrata</taxon>
        <taxon>Euteleostomi</taxon>
        <taxon>Amphibia</taxon>
        <taxon>Batrachia</taxon>
        <taxon>Anura</taxon>
        <taxon>Neobatrachia</taxon>
        <taxon>Hyloidea</taxon>
        <taxon>Leptodactylidae</taxon>
        <taxon>Leiuperinae</taxon>
        <taxon>Engystomops</taxon>
    </lineage>
</organism>